<accession>A0A7C9EP49</accession>
<reference evidence="1" key="2">
    <citation type="submission" date="2020-07" db="EMBL/GenBank/DDBJ databases">
        <authorList>
            <person name="Vera ALvarez R."/>
            <person name="Arias-Moreno D.M."/>
            <person name="Jimenez-Jacinto V."/>
            <person name="Jimenez-Bremont J.F."/>
            <person name="Swaminathan K."/>
            <person name="Moose S.P."/>
            <person name="Guerrero-Gonzalez M.L."/>
            <person name="Marino-Ramirez L."/>
            <person name="Landsman D."/>
            <person name="Rodriguez-Kessler M."/>
            <person name="Delgado-Sanchez P."/>
        </authorList>
    </citation>
    <scope>NUCLEOTIDE SEQUENCE</scope>
    <source>
        <tissue evidence="1">Cladode</tissue>
    </source>
</reference>
<sequence length="115" mass="12580">MLRADRLVMLAGNGGWPNWDGGVVIAAATTSSRNIVVVFPFIGCDHGLHVMGCPLYVLPYRAPSACAFVITPRIRVALHYFLAIFSPPKTIIKNINLAGCLNYDSWFSDRFAPIA</sequence>
<proteinExistence type="predicted"/>
<dbReference type="EMBL" id="GISG01258897">
    <property type="protein sequence ID" value="MBA4673402.1"/>
    <property type="molecule type" value="Transcribed_RNA"/>
</dbReference>
<name>A0A7C9EP49_OPUST</name>
<reference evidence="1" key="1">
    <citation type="journal article" date="2013" name="J. Plant Res.">
        <title>Effect of fungi and light on seed germination of three Opuntia species from semiarid lands of central Mexico.</title>
        <authorList>
            <person name="Delgado-Sanchez P."/>
            <person name="Jimenez-Bremont J.F."/>
            <person name="Guerrero-Gonzalez Mde L."/>
            <person name="Flores J."/>
        </authorList>
    </citation>
    <scope>NUCLEOTIDE SEQUENCE</scope>
    <source>
        <tissue evidence="1">Cladode</tissue>
    </source>
</reference>
<protein>
    <submittedName>
        <fullName evidence="1">Uncharacterized protein</fullName>
    </submittedName>
</protein>
<organism evidence="1">
    <name type="scientific">Opuntia streptacantha</name>
    <name type="common">Prickly pear cactus</name>
    <name type="synonym">Opuntia cardona</name>
    <dbReference type="NCBI Taxonomy" id="393608"/>
    <lineage>
        <taxon>Eukaryota</taxon>
        <taxon>Viridiplantae</taxon>
        <taxon>Streptophyta</taxon>
        <taxon>Embryophyta</taxon>
        <taxon>Tracheophyta</taxon>
        <taxon>Spermatophyta</taxon>
        <taxon>Magnoliopsida</taxon>
        <taxon>eudicotyledons</taxon>
        <taxon>Gunneridae</taxon>
        <taxon>Pentapetalae</taxon>
        <taxon>Caryophyllales</taxon>
        <taxon>Cactineae</taxon>
        <taxon>Cactaceae</taxon>
        <taxon>Opuntioideae</taxon>
        <taxon>Opuntia</taxon>
    </lineage>
</organism>
<dbReference type="AlphaFoldDB" id="A0A7C9EP49"/>
<evidence type="ECO:0000313" key="1">
    <source>
        <dbReference type="EMBL" id="MBA4673402.1"/>
    </source>
</evidence>